<comment type="caution">
    <text evidence="8">The sequence shown here is derived from an EMBL/GenBank/DDBJ whole genome shotgun (WGS) entry which is preliminary data.</text>
</comment>
<dbReference type="RefSeq" id="WP_130422426.1">
    <property type="nucleotide sequence ID" value="NZ_SHKW01000001.1"/>
</dbReference>
<evidence type="ECO:0000256" key="5">
    <source>
        <dbReference type="ARBA" id="ARBA00022692"/>
    </source>
</evidence>
<evidence type="ECO:0000256" key="1">
    <source>
        <dbReference type="ARBA" id="ARBA00004442"/>
    </source>
</evidence>
<dbReference type="GO" id="GO:1990281">
    <property type="term" value="C:efflux pump complex"/>
    <property type="evidence" value="ECO:0007669"/>
    <property type="project" value="TreeGrafter"/>
</dbReference>
<dbReference type="AlphaFoldDB" id="A0A4V2G571"/>
<gene>
    <name evidence="8" type="ORF">BDD14_5382</name>
</gene>
<dbReference type="EMBL" id="SHKW01000001">
    <property type="protein sequence ID" value="RZU43686.1"/>
    <property type="molecule type" value="Genomic_DNA"/>
</dbReference>
<dbReference type="InterPro" id="IPR003423">
    <property type="entry name" value="OMP_efflux"/>
</dbReference>
<dbReference type="Proteomes" id="UP000292958">
    <property type="component" value="Unassembled WGS sequence"/>
</dbReference>
<dbReference type="GO" id="GO:0015288">
    <property type="term" value="F:porin activity"/>
    <property type="evidence" value="ECO:0007669"/>
    <property type="project" value="TreeGrafter"/>
</dbReference>
<keyword evidence="6" id="KW-0472">Membrane</keyword>
<proteinExistence type="inferred from homology"/>
<comment type="similarity">
    <text evidence="2">Belongs to the outer membrane factor (OMF) (TC 1.B.17) family.</text>
</comment>
<keyword evidence="3" id="KW-0813">Transport</keyword>
<reference evidence="8 9" key="1">
    <citation type="submission" date="2019-02" db="EMBL/GenBank/DDBJ databases">
        <title>Genomic Encyclopedia of Archaeal and Bacterial Type Strains, Phase II (KMG-II): from individual species to whole genera.</title>
        <authorList>
            <person name="Goeker M."/>
        </authorList>
    </citation>
    <scope>NUCLEOTIDE SEQUENCE [LARGE SCALE GENOMIC DNA]</scope>
    <source>
        <strain evidence="8 9">DSM 18101</strain>
    </source>
</reference>
<comment type="subcellular location">
    <subcellularLocation>
        <location evidence="1">Cell outer membrane</location>
    </subcellularLocation>
</comment>
<evidence type="ECO:0000256" key="4">
    <source>
        <dbReference type="ARBA" id="ARBA00022452"/>
    </source>
</evidence>
<dbReference type="InterPro" id="IPR051906">
    <property type="entry name" value="TolC-like"/>
</dbReference>
<keyword evidence="7" id="KW-0998">Cell outer membrane</keyword>
<evidence type="ECO:0000256" key="2">
    <source>
        <dbReference type="ARBA" id="ARBA00007613"/>
    </source>
</evidence>
<dbReference type="Gene3D" id="1.20.1600.10">
    <property type="entry name" value="Outer membrane efflux proteins (OEP)"/>
    <property type="match status" value="1"/>
</dbReference>
<dbReference type="OrthoDB" id="107009at2"/>
<evidence type="ECO:0000256" key="6">
    <source>
        <dbReference type="ARBA" id="ARBA00023136"/>
    </source>
</evidence>
<keyword evidence="4" id="KW-1134">Transmembrane beta strand</keyword>
<name>A0A4V2G571_9BACT</name>
<dbReference type="GO" id="GO:0015562">
    <property type="term" value="F:efflux transmembrane transporter activity"/>
    <property type="evidence" value="ECO:0007669"/>
    <property type="project" value="InterPro"/>
</dbReference>
<accession>A0A4V2G571</accession>
<dbReference type="GO" id="GO:0009279">
    <property type="term" value="C:cell outer membrane"/>
    <property type="evidence" value="ECO:0007669"/>
    <property type="project" value="UniProtKB-SubCell"/>
</dbReference>
<organism evidence="8 9">
    <name type="scientific">Edaphobacter modestus</name>
    <dbReference type="NCBI Taxonomy" id="388466"/>
    <lineage>
        <taxon>Bacteria</taxon>
        <taxon>Pseudomonadati</taxon>
        <taxon>Acidobacteriota</taxon>
        <taxon>Terriglobia</taxon>
        <taxon>Terriglobales</taxon>
        <taxon>Acidobacteriaceae</taxon>
        <taxon>Edaphobacter</taxon>
    </lineage>
</organism>
<dbReference type="InterPro" id="IPR028351">
    <property type="entry name" value="CyaE"/>
</dbReference>
<evidence type="ECO:0000256" key="3">
    <source>
        <dbReference type="ARBA" id="ARBA00022448"/>
    </source>
</evidence>
<evidence type="ECO:0000256" key="7">
    <source>
        <dbReference type="ARBA" id="ARBA00023237"/>
    </source>
</evidence>
<dbReference type="SUPFAM" id="SSF56954">
    <property type="entry name" value="Outer membrane efflux proteins (OEP)"/>
    <property type="match status" value="1"/>
</dbReference>
<dbReference type="Pfam" id="PF02321">
    <property type="entry name" value="OEP"/>
    <property type="match status" value="2"/>
</dbReference>
<sequence length="469" mass="50093">MQANPIIYAALLSLILGAPGLLAQRASTSLPNAPMTQSFLVASAQARSVTNSPSPAGAEGIPTPFTRQEAEKLALANNPRIRITQLIARVQHQAVRERRADELPNLNGNLTAVEANDGSRISSGSLTASRLLEHAGMGVQVSQLITDFGHTRNLVASAKLQEKARLADAEASRLDIVLATDQVFFAVIEAQETLKVATQTVNARQALTDQVSALTKAKLKSDLDESFAQVNLSQAKLLQLDAQNNLDAAKAAFSAVLGYDKEMNFQLVDDSGSLPAVPPDSDALIAQAIQNRPDLQSLKYSEQAAEKFSKAQHEQLFPTISALGAVGGTPVGSSQYFTTNWYGAVGGNVSIPIFNGFRLTAQASEAALQSKAATEQTRALRDQVVRDVRTAWLNANTAMQRVTVTAELLKQANTALDLAKTRYDLGLSSIVELSQAELQQTEAAIGNANARSQYNFAISTLNFQTGVQP</sequence>
<dbReference type="PANTHER" id="PTHR30026">
    <property type="entry name" value="OUTER MEMBRANE PROTEIN TOLC"/>
    <property type="match status" value="1"/>
</dbReference>
<dbReference type="PIRSF" id="PIRSF001892">
    <property type="entry name" value="CyaE"/>
    <property type="match status" value="1"/>
</dbReference>
<dbReference type="PANTHER" id="PTHR30026:SF20">
    <property type="entry name" value="OUTER MEMBRANE PROTEIN TOLC"/>
    <property type="match status" value="1"/>
</dbReference>
<protein>
    <submittedName>
        <fullName evidence="8">Outer membrane protein</fullName>
    </submittedName>
</protein>
<keyword evidence="9" id="KW-1185">Reference proteome</keyword>
<evidence type="ECO:0000313" key="8">
    <source>
        <dbReference type="EMBL" id="RZU43686.1"/>
    </source>
</evidence>
<evidence type="ECO:0000313" key="9">
    <source>
        <dbReference type="Proteomes" id="UP000292958"/>
    </source>
</evidence>
<keyword evidence="5" id="KW-0812">Transmembrane</keyword>